<feature type="region of interest" description="Disordered" evidence="1">
    <location>
        <begin position="1"/>
        <end position="50"/>
    </location>
</feature>
<dbReference type="EMBL" id="SEYY01018751">
    <property type="protein sequence ID" value="KAB7499038.1"/>
    <property type="molecule type" value="Genomic_DNA"/>
</dbReference>
<evidence type="ECO:0000313" key="3">
    <source>
        <dbReference type="Proteomes" id="UP000326759"/>
    </source>
</evidence>
<name>A0A5N5SYQ0_9CRUS</name>
<feature type="compositionally biased region" description="Basic and acidic residues" evidence="1">
    <location>
        <begin position="31"/>
        <end position="44"/>
    </location>
</feature>
<gene>
    <name evidence="2" type="ORF">Anas_08581</name>
</gene>
<proteinExistence type="predicted"/>
<keyword evidence="3" id="KW-1185">Reference proteome</keyword>
<dbReference type="AlphaFoldDB" id="A0A5N5SYQ0"/>
<organism evidence="2 3">
    <name type="scientific">Armadillidium nasatum</name>
    <dbReference type="NCBI Taxonomy" id="96803"/>
    <lineage>
        <taxon>Eukaryota</taxon>
        <taxon>Metazoa</taxon>
        <taxon>Ecdysozoa</taxon>
        <taxon>Arthropoda</taxon>
        <taxon>Crustacea</taxon>
        <taxon>Multicrustacea</taxon>
        <taxon>Malacostraca</taxon>
        <taxon>Eumalacostraca</taxon>
        <taxon>Peracarida</taxon>
        <taxon>Isopoda</taxon>
        <taxon>Oniscidea</taxon>
        <taxon>Crinocheta</taxon>
        <taxon>Armadillidiidae</taxon>
        <taxon>Armadillidium</taxon>
    </lineage>
</organism>
<evidence type="ECO:0000313" key="2">
    <source>
        <dbReference type="EMBL" id="KAB7499038.1"/>
    </source>
</evidence>
<evidence type="ECO:0000256" key="1">
    <source>
        <dbReference type="SAM" id="MobiDB-lite"/>
    </source>
</evidence>
<reference evidence="2 3" key="1">
    <citation type="journal article" date="2019" name="PLoS Biol.">
        <title>Sex chromosomes control vertical transmission of feminizing Wolbachia symbionts in an isopod.</title>
        <authorList>
            <person name="Becking T."/>
            <person name="Chebbi M.A."/>
            <person name="Giraud I."/>
            <person name="Moumen B."/>
            <person name="Laverre T."/>
            <person name="Caubet Y."/>
            <person name="Peccoud J."/>
            <person name="Gilbert C."/>
            <person name="Cordaux R."/>
        </authorList>
    </citation>
    <scope>NUCLEOTIDE SEQUENCE [LARGE SCALE GENOMIC DNA]</scope>
    <source>
        <strain evidence="2">ANa2</strain>
        <tissue evidence="2">Whole body excluding digestive tract and cuticle</tissue>
    </source>
</reference>
<comment type="caution">
    <text evidence="2">The sequence shown here is derived from an EMBL/GenBank/DDBJ whole genome shotgun (WGS) entry which is preliminary data.</text>
</comment>
<sequence length="93" mass="10956">MEEIRSRPLRSRPHRQSSGVSGPIKALPNSKEQENQNQEIEKKNFHTTGRIKKRTVPITRGKRIWKGFAPTEKIQECVRDFHSGRRKSRYETE</sequence>
<accession>A0A5N5SYQ0</accession>
<dbReference type="Proteomes" id="UP000326759">
    <property type="component" value="Unassembled WGS sequence"/>
</dbReference>
<protein>
    <submittedName>
        <fullName evidence="2">Uncharacterized protein</fullName>
    </submittedName>
</protein>